<comment type="subcellular location">
    <subcellularLocation>
        <location evidence="1">Cell membrane</location>
        <topology evidence="1">Lipid-anchor</topology>
        <topology evidence="1">GPI-anchor</topology>
    </subcellularLocation>
    <subcellularLocation>
        <location evidence="2">Secreted</location>
    </subcellularLocation>
</comment>
<evidence type="ECO:0000313" key="20">
    <source>
        <dbReference type="Proteomes" id="UP000234585"/>
    </source>
</evidence>
<keyword evidence="9 17" id="KW-0732">Signal</keyword>
<evidence type="ECO:0000256" key="12">
    <source>
        <dbReference type="ARBA" id="ARBA00023157"/>
    </source>
</evidence>
<keyword evidence="11" id="KW-0472">Membrane</keyword>
<reference evidence="19 20" key="1">
    <citation type="submission" date="2017-12" db="EMBL/GenBank/DDBJ databases">
        <authorList>
            <consortium name="DOE Joint Genome Institute"/>
            <person name="Haridas S."/>
            <person name="Kjaerbolling I."/>
            <person name="Vesth T.C."/>
            <person name="Frisvad J.C."/>
            <person name="Nybo J.L."/>
            <person name="Theobald S."/>
            <person name="Kuo A."/>
            <person name="Bowyer P."/>
            <person name="Matsuda Y."/>
            <person name="Mondo S."/>
            <person name="Lyhne E.K."/>
            <person name="Kogle M.E."/>
            <person name="Clum A."/>
            <person name="Lipzen A."/>
            <person name="Salamov A."/>
            <person name="Ngan C.Y."/>
            <person name="Daum C."/>
            <person name="Chiniquy J."/>
            <person name="Barry K."/>
            <person name="LaButti K."/>
            <person name="Simmons B.A."/>
            <person name="Magnuson J.K."/>
            <person name="Mortensen U.H."/>
            <person name="Larsen T.O."/>
            <person name="Grigoriev I.V."/>
            <person name="Baker S.E."/>
            <person name="Andersen M.R."/>
            <person name="Nordberg H.P."/>
            <person name="Cantor M.N."/>
            <person name="Hua S.X."/>
        </authorList>
    </citation>
    <scope>NUCLEOTIDE SEQUENCE [LARGE SCALE GENOMIC DNA]</scope>
    <source>
        <strain evidence="19 20">CBS 102.13</strain>
    </source>
</reference>
<keyword evidence="20" id="KW-1185">Reference proteome</keyword>
<dbReference type="GeneID" id="36520617"/>
<keyword evidence="4" id="KW-1003">Cell membrane</keyword>
<keyword evidence="7" id="KW-0336">GPI-anchor</keyword>
<evidence type="ECO:0000256" key="8">
    <source>
        <dbReference type="ARBA" id="ARBA00022723"/>
    </source>
</evidence>
<protein>
    <submittedName>
        <fullName evidence="19">CFEM-domain-containing protein</fullName>
    </submittedName>
</protein>
<comment type="caution">
    <text evidence="15">Lacks conserved residue(s) required for the propagation of feature annotation.</text>
</comment>
<dbReference type="GO" id="GO:0046872">
    <property type="term" value="F:metal ion binding"/>
    <property type="evidence" value="ECO:0007669"/>
    <property type="project" value="UniProtKB-UniRule"/>
</dbReference>
<feature type="signal peptide" evidence="17">
    <location>
        <begin position="1"/>
        <end position="20"/>
    </location>
</feature>
<feature type="binding site" description="axial binding residue" evidence="15">
    <location>
        <position position="46"/>
    </location>
    <ligand>
        <name>heme</name>
        <dbReference type="ChEBI" id="CHEBI:30413"/>
    </ligand>
    <ligandPart>
        <name>Fe</name>
        <dbReference type="ChEBI" id="CHEBI:18248"/>
    </ligandPart>
</feature>
<dbReference type="SMART" id="SM00747">
    <property type="entry name" value="CFEM"/>
    <property type="match status" value="1"/>
</dbReference>
<keyword evidence="6 15" id="KW-0349">Heme</keyword>
<name>A0A2I2F602_ASPCN</name>
<dbReference type="InterPro" id="IPR051735">
    <property type="entry name" value="CFEM_domain"/>
</dbReference>
<evidence type="ECO:0000256" key="15">
    <source>
        <dbReference type="PROSITE-ProRule" id="PRU01356"/>
    </source>
</evidence>
<dbReference type="OrthoDB" id="3767534at2759"/>
<evidence type="ECO:0000256" key="16">
    <source>
        <dbReference type="SAM" id="MobiDB-lite"/>
    </source>
</evidence>
<evidence type="ECO:0000256" key="17">
    <source>
        <dbReference type="SAM" id="SignalP"/>
    </source>
</evidence>
<evidence type="ECO:0000256" key="5">
    <source>
        <dbReference type="ARBA" id="ARBA00022525"/>
    </source>
</evidence>
<dbReference type="PROSITE" id="PS52012">
    <property type="entry name" value="CFEM"/>
    <property type="match status" value="1"/>
</dbReference>
<evidence type="ECO:0000256" key="13">
    <source>
        <dbReference type="ARBA" id="ARBA00023180"/>
    </source>
</evidence>
<evidence type="ECO:0000256" key="14">
    <source>
        <dbReference type="ARBA" id="ARBA00023288"/>
    </source>
</evidence>
<gene>
    <name evidence="19" type="ORF">BDW47DRAFT_109393</name>
</gene>
<keyword evidence="8 15" id="KW-0479">Metal-binding</keyword>
<dbReference type="PANTHER" id="PTHR37928">
    <property type="entry name" value="CFEM DOMAIN PROTEIN (AFU_ORTHOLOGUE AFUA_6G14090)"/>
    <property type="match status" value="1"/>
</dbReference>
<feature type="chain" id="PRO_5014190654" evidence="17">
    <location>
        <begin position="21"/>
        <end position="213"/>
    </location>
</feature>
<feature type="region of interest" description="Disordered" evidence="16">
    <location>
        <begin position="92"/>
        <end position="190"/>
    </location>
</feature>
<dbReference type="Pfam" id="PF05730">
    <property type="entry name" value="CFEM"/>
    <property type="match status" value="1"/>
</dbReference>
<feature type="domain" description="CFEM" evidence="18">
    <location>
        <begin position="1"/>
        <end position="115"/>
    </location>
</feature>
<feature type="compositionally biased region" description="Low complexity" evidence="16">
    <location>
        <begin position="99"/>
        <end position="126"/>
    </location>
</feature>
<dbReference type="InterPro" id="IPR008427">
    <property type="entry name" value="Extracellular_membr_CFEM_dom"/>
</dbReference>
<organism evidence="19 20">
    <name type="scientific">Aspergillus candidus</name>
    <dbReference type="NCBI Taxonomy" id="41067"/>
    <lineage>
        <taxon>Eukaryota</taxon>
        <taxon>Fungi</taxon>
        <taxon>Dikarya</taxon>
        <taxon>Ascomycota</taxon>
        <taxon>Pezizomycotina</taxon>
        <taxon>Eurotiomycetes</taxon>
        <taxon>Eurotiomycetidae</taxon>
        <taxon>Eurotiales</taxon>
        <taxon>Aspergillaceae</taxon>
        <taxon>Aspergillus</taxon>
        <taxon>Aspergillus subgen. Circumdati</taxon>
    </lineage>
</organism>
<dbReference type="STRING" id="41067.A0A2I2F602"/>
<evidence type="ECO:0000256" key="6">
    <source>
        <dbReference type="ARBA" id="ARBA00022617"/>
    </source>
</evidence>
<feature type="disulfide bond" evidence="15">
    <location>
        <begin position="51"/>
        <end position="84"/>
    </location>
</feature>
<evidence type="ECO:0000256" key="9">
    <source>
        <dbReference type="ARBA" id="ARBA00022729"/>
    </source>
</evidence>
<dbReference type="GO" id="GO:0005886">
    <property type="term" value="C:plasma membrane"/>
    <property type="evidence" value="ECO:0007669"/>
    <property type="project" value="UniProtKB-SubCell"/>
</dbReference>
<dbReference type="Proteomes" id="UP000234585">
    <property type="component" value="Unassembled WGS sequence"/>
</dbReference>
<accession>A0A2I2F602</accession>
<dbReference type="PANTHER" id="PTHR37928:SF2">
    <property type="entry name" value="GPI ANCHORED CFEM DOMAIN PROTEIN (AFU_ORTHOLOGUE AFUA_6G10580)"/>
    <property type="match status" value="1"/>
</dbReference>
<dbReference type="GO" id="GO:0098552">
    <property type="term" value="C:side of membrane"/>
    <property type="evidence" value="ECO:0007669"/>
    <property type="project" value="UniProtKB-KW"/>
</dbReference>
<sequence>MKSFLAFAAVLVAALGSAQMLPDIPGCSMQCFLDALMNDGCPGLLDFGCHCQKPELVSKVTPCVKSSCGIPEQATVSDVVMKQCASAGHAISIPPVGEATPTDTATSSTDTASSSSSPPSNTMSSSGTGAATETPSGAGSMTLPTGSSTGGSQPGSSNTASPTHKTSTSSTSSTMPGQTHSGGAAPPVFTGDATHVKHNIAGVAAAAAAIVLF</sequence>
<dbReference type="GO" id="GO:0005576">
    <property type="term" value="C:extracellular region"/>
    <property type="evidence" value="ECO:0007669"/>
    <property type="project" value="UniProtKB-SubCell"/>
</dbReference>
<evidence type="ECO:0000259" key="18">
    <source>
        <dbReference type="PROSITE" id="PS52012"/>
    </source>
</evidence>
<evidence type="ECO:0000256" key="7">
    <source>
        <dbReference type="ARBA" id="ARBA00022622"/>
    </source>
</evidence>
<keyword evidence="5" id="KW-0964">Secreted</keyword>
<dbReference type="EMBL" id="KZ559155">
    <property type="protein sequence ID" value="PLB36057.1"/>
    <property type="molecule type" value="Genomic_DNA"/>
</dbReference>
<feature type="compositionally biased region" description="Low complexity" evidence="16">
    <location>
        <begin position="154"/>
        <end position="174"/>
    </location>
</feature>
<proteinExistence type="inferred from homology"/>
<feature type="compositionally biased region" description="Polar residues" evidence="16">
    <location>
        <begin position="127"/>
        <end position="137"/>
    </location>
</feature>
<keyword evidence="10 15" id="KW-0408">Iron</keyword>
<evidence type="ECO:0000256" key="11">
    <source>
        <dbReference type="ARBA" id="ARBA00023136"/>
    </source>
</evidence>
<evidence type="ECO:0000256" key="1">
    <source>
        <dbReference type="ARBA" id="ARBA00004609"/>
    </source>
</evidence>
<dbReference type="AlphaFoldDB" id="A0A2I2F602"/>
<evidence type="ECO:0000256" key="3">
    <source>
        <dbReference type="ARBA" id="ARBA00010031"/>
    </source>
</evidence>
<keyword evidence="13" id="KW-0325">Glycoprotein</keyword>
<evidence type="ECO:0000313" key="19">
    <source>
        <dbReference type="EMBL" id="PLB36057.1"/>
    </source>
</evidence>
<evidence type="ECO:0000256" key="4">
    <source>
        <dbReference type="ARBA" id="ARBA00022475"/>
    </source>
</evidence>
<evidence type="ECO:0000256" key="2">
    <source>
        <dbReference type="ARBA" id="ARBA00004613"/>
    </source>
</evidence>
<keyword evidence="12 15" id="KW-1015">Disulfide bond</keyword>
<evidence type="ECO:0000256" key="10">
    <source>
        <dbReference type="ARBA" id="ARBA00023004"/>
    </source>
</evidence>
<keyword evidence="14" id="KW-0449">Lipoprotein</keyword>
<comment type="similarity">
    <text evidence="3">Belongs to the RBT5 family.</text>
</comment>
<dbReference type="RefSeq" id="XP_024670069.1">
    <property type="nucleotide sequence ID" value="XM_024813457.1"/>
</dbReference>